<dbReference type="EMBL" id="ML975154">
    <property type="protein sequence ID" value="KAF1814101.1"/>
    <property type="molecule type" value="Genomic_DNA"/>
</dbReference>
<dbReference type="OrthoDB" id="10252171at2759"/>
<dbReference type="Gene3D" id="1.10.510.10">
    <property type="entry name" value="Transferase(Phosphotransferase) domain 1"/>
    <property type="match status" value="1"/>
</dbReference>
<reference evidence="4" key="3">
    <citation type="submission" date="2025-04" db="UniProtKB">
        <authorList>
            <consortium name="RefSeq"/>
        </authorList>
    </citation>
    <scope>IDENTIFICATION</scope>
    <source>
        <strain evidence="4">CBS 781.70</strain>
    </source>
</reference>
<organism evidence="2">
    <name type="scientific">Eremomyces bilateralis CBS 781.70</name>
    <dbReference type="NCBI Taxonomy" id="1392243"/>
    <lineage>
        <taxon>Eukaryota</taxon>
        <taxon>Fungi</taxon>
        <taxon>Dikarya</taxon>
        <taxon>Ascomycota</taxon>
        <taxon>Pezizomycotina</taxon>
        <taxon>Dothideomycetes</taxon>
        <taxon>Dothideomycetes incertae sedis</taxon>
        <taxon>Eremomycetales</taxon>
        <taxon>Eremomycetaceae</taxon>
        <taxon>Eremomyces</taxon>
    </lineage>
</organism>
<dbReference type="GO" id="GO:0004672">
    <property type="term" value="F:protein kinase activity"/>
    <property type="evidence" value="ECO:0007669"/>
    <property type="project" value="InterPro"/>
</dbReference>
<protein>
    <submittedName>
        <fullName evidence="2 4">Kinase-like protein</fullName>
    </submittedName>
</protein>
<dbReference type="InterPro" id="IPR011009">
    <property type="entry name" value="Kinase-like_dom_sf"/>
</dbReference>
<dbReference type="RefSeq" id="XP_033535732.1">
    <property type="nucleotide sequence ID" value="XM_033676243.1"/>
</dbReference>
<dbReference type="GeneID" id="54416813"/>
<evidence type="ECO:0000313" key="4">
    <source>
        <dbReference type="RefSeq" id="XP_033535732.1"/>
    </source>
</evidence>
<evidence type="ECO:0000259" key="1">
    <source>
        <dbReference type="PROSITE" id="PS50011"/>
    </source>
</evidence>
<dbReference type="SMART" id="SM00220">
    <property type="entry name" value="S_TKc"/>
    <property type="match status" value="1"/>
</dbReference>
<dbReference type="PROSITE" id="PS50011">
    <property type="entry name" value="PROTEIN_KINASE_DOM"/>
    <property type="match status" value="1"/>
</dbReference>
<sequence length="320" mass="37075">MPRTPDLVSDSKLITEFSNSATIHAVHDIDEAGSRSYRKEYWKWDRNFGYGRFGAVLLQICVTTGAKQDALRAVKVINKSPNFNRELEAIAKFSHKRYEHWFVKSFGWYEDLSSIFITMEYCHYGDLHHYLFNQRSLLAVEAQQVTRQILEGLDHMHKNEFAHRDLKPGNILIKLKPPEGKWWVVLADFGISKRDEESNAPTTTIQGTKGYMAPELLGFPDLTKPKHISDFKAADMWALGEIAFRMLTGNATFKSEWELMEYYQQKRPFPSDQLPSSARGDGEEFICNLIGMRPNMRMTTTQCLEHRWIESQRITLEELG</sequence>
<dbReference type="AlphaFoldDB" id="A0A6G1G850"/>
<dbReference type="InterPro" id="IPR008271">
    <property type="entry name" value="Ser/Thr_kinase_AS"/>
</dbReference>
<dbReference type="PANTHER" id="PTHR24347">
    <property type="entry name" value="SERINE/THREONINE-PROTEIN KINASE"/>
    <property type="match status" value="1"/>
</dbReference>
<reference evidence="4" key="2">
    <citation type="submission" date="2020-04" db="EMBL/GenBank/DDBJ databases">
        <authorList>
            <consortium name="NCBI Genome Project"/>
        </authorList>
    </citation>
    <scope>NUCLEOTIDE SEQUENCE</scope>
    <source>
        <strain evidence="4">CBS 781.70</strain>
    </source>
</reference>
<accession>A0A6G1G850</accession>
<dbReference type="Proteomes" id="UP000504638">
    <property type="component" value="Unplaced"/>
</dbReference>
<dbReference type="PROSITE" id="PS00108">
    <property type="entry name" value="PROTEIN_KINASE_ST"/>
    <property type="match status" value="1"/>
</dbReference>
<dbReference type="GO" id="GO:0005524">
    <property type="term" value="F:ATP binding"/>
    <property type="evidence" value="ECO:0007669"/>
    <property type="project" value="InterPro"/>
</dbReference>
<dbReference type="InterPro" id="IPR000719">
    <property type="entry name" value="Prot_kinase_dom"/>
</dbReference>
<keyword evidence="2" id="KW-0808">Transferase</keyword>
<keyword evidence="2" id="KW-0418">Kinase</keyword>
<gene>
    <name evidence="2 4" type="ORF">P152DRAFT_394256</name>
</gene>
<name>A0A6G1G850_9PEZI</name>
<feature type="domain" description="Protein kinase" evidence="1">
    <location>
        <begin position="42"/>
        <end position="309"/>
    </location>
</feature>
<dbReference type="Pfam" id="PF00069">
    <property type="entry name" value="Pkinase"/>
    <property type="match status" value="1"/>
</dbReference>
<keyword evidence="3" id="KW-1185">Reference proteome</keyword>
<dbReference type="SUPFAM" id="SSF56112">
    <property type="entry name" value="Protein kinase-like (PK-like)"/>
    <property type="match status" value="1"/>
</dbReference>
<evidence type="ECO:0000313" key="3">
    <source>
        <dbReference type="Proteomes" id="UP000504638"/>
    </source>
</evidence>
<proteinExistence type="predicted"/>
<evidence type="ECO:0000313" key="2">
    <source>
        <dbReference type="EMBL" id="KAF1814101.1"/>
    </source>
</evidence>
<reference evidence="2 4" key="1">
    <citation type="submission" date="2020-01" db="EMBL/GenBank/DDBJ databases">
        <authorList>
            <consortium name="DOE Joint Genome Institute"/>
            <person name="Haridas S."/>
            <person name="Albert R."/>
            <person name="Binder M."/>
            <person name="Bloem J."/>
            <person name="Labutti K."/>
            <person name="Salamov A."/>
            <person name="Andreopoulos B."/>
            <person name="Baker S.E."/>
            <person name="Barry K."/>
            <person name="Bills G."/>
            <person name="Bluhm B.H."/>
            <person name="Cannon C."/>
            <person name="Castanera R."/>
            <person name="Culley D.E."/>
            <person name="Daum C."/>
            <person name="Ezra D."/>
            <person name="Gonzalez J.B."/>
            <person name="Henrissat B."/>
            <person name="Kuo A."/>
            <person name="Liang C."/>
            <person name="Lipzen A."/>
            <person name="Lutzoni F."/>
            <person name="Magnuson J."/>
            <person name="Mondo S."/>
            <person name="Nolan M."/>
            <person name="Ohm R."/>
            <person name="Pangilinan J."/>
            <person name="Park H.-J."/>
            <person name="Ramirez L."/>
            <person name="Alfaro M."/>
            <person name="Sun H."/>
            <person name="Tritt A."/>
            <person name="Yoshinaga Y."/>
            <person name="Zwiers L.-H."/>
            <person name="Turgeon B.G."/>
            <person name="Goodwin S.B."/>
            <person name="Spatafora J.W."/>
            <person name="Crous P.W."/>
            <person name="Grigoriev I.V."/>
        </authorList>
    </citation>
    <scope>NUCLEOTIDE SEQUENCE</scope>
    <source>
        <strain evidence="2 4">CBS 781.70</strain>
    </source>
</reference>